<dbReference type="GO" id="GO:0019031">
    <property type="term" value="C:viral envelope"/>
    <property type="evidence" value="ECO:0007669"/>
    <property type="project" value="UniProtKB-KW"/>
</dbReference>
<keyword evidence="1" id="KW-0812">Transmembrane</keyword>
<accession>A0A1Q3DLI4</accession>
<organism evidence="2">
    <name type="scientific">Chionoecetes opilio bacilliform virus</name>
    <dbReference type="NCBI Taxonomy" id="1825681"/>
    <lineage>
        <taxon>Viruses</taxon>
        <taxon>Viruses incertae sedis</taxon>
        <taxon>Naldaviricetes</taxon>
        <taxon>Nimaviridae</taxon>
    </lineage>
</organism>
<keyword evidence="1" id="KW-0472">Membrane</keyword>
<keyword evidence="1" id="KW-1133">Transmembrane helix</keyword>
<dbReference type="EMBL" id="BDLS01000002">
    <property type="protein sequence ID" value="GAV93239.1"/>
    <property type="molecule type" value="Genomic_DNA"/>
</dbReference>
<keyword evidence="2" id="KW-0261">Viral envelope protein</keyword>
<evidence type="ECO:0000256" key="1">
    <source>
        <dbReference type="SAM" id="Phobius"/>
    </source>
</evidence>
<sequence length="76" mass="8560">MDVGEQIRTHLNNELGSSYKDLAAAAERDNAAKASDKALFLIFIISVLVTGCLVSYRLWLHTNVRVQTLKQLNERE</sequence>
<reference evidence="2" key="1">
    <citation type="submission" date="2017-01" db="EMBL/GenBank/DDBJ databases">
        <title>Draft genome sequence of uncultured bacilliform virus purified from snow crab.</title>
        <authorList>
            <person name="Takano T."/>
        </authorList>
    </citation>
    <scope>NUCLEOTIDE SEQUENCE</scope>
    <source>
        <strain evidence="2">Isolate_1</strain>
    </source>
</reference>
<gene>
    <name evidence="2" type="ORF">SCV_119</name>
</gene>
<feature type="transmembrane region" description="Helical" evidence="1">
    <location>
        <begin position="38"/>
        <end position="59"/>
    </location>
</feature>
<protein>
    <submittedName>
        <fullName evidence="2">Envelope protein</fullName>
    </submittedName>
</protein>
<proteinExistence type="predicted"/>
<comment type="caution">
    <text evidence="2">The sequence shown here is derived from an EMBL/GenBank/DDBJ whole genome shotgun (WGS) entry which is preliminary data.</text>
</comment>
<name>A0A1Q3DLI4_9VIRU</name>
<keyword evidence="2" id="KW-0946">Virion</keyword>
<evidence type="ECO:0000313" key="2">
    <source>
        <dbReference type="EMBL" id="GAV93239.1"/>
    </source>
</evidence>